<dbReference type="GO" id="GO:0006784">
    <property type="term" value="P:heme A biosynthetic process"/>
    <property type="evidence" value="ECO:0007669"/>
    <property type="project" value="InterPro"/>
</dbReference>
<dbReference type="GO" id="GO:0016491">
    <property type="term" value="F:oxidoreductase activity"/>
    <property type="evidence" value="ECO:0007669"/>
    <property type="project" value="UniProtKB-KW"/>
</dbReference>
<feature type="transmembrane region" description="Helical" evidence="12">
    <location>
        <begin position="269"/>
        <end position="293"/>
    </location>
</feature>
<evidence type="ECO:0000256" key="4">
    <source>
        <dbReference type="ARBA" id="ARBA00022723"/>
    </source>
</evidence>
<dbReference type="PANTHER" id="PTHR35457:SF1">
    <property type="entry name" value="HEME A SYNTHASE"/>
    <property type="match status" value="1"/>
</dbReference>
<evidence type="ECO:0000313" key="13">
    <source>
        <dbReference type="EMBL" id="MBM3227123.1"/>
    </source>
</evidence>
<evidence type="ECO:0000256" key="11">
    <source>
        <dbReference type="ARBA" id="ARBA00023444"/>
    </source>
</evidence>
<comment type="caution">
    <text evidence="13">The sequence shown here is derived from an EMBL/GenBank/DDBJ whole genome shotgun (WGS) entry which is preliminary data.</text>
</comment>
<keyword evidence="3 12" id="KW-0812">Transmembrane</keyword>
<evidence type="ECO:0000256" key="7">
    <source>
        <dbReference type="ARBA" id="ARBA00023004"/>
    </source>
</evidence>
<evidence type="ECO:0000313" key="14">
    <source>
        <dbReference type="Proteomes" id="UP000712673"/>
    </source>
</evidence>
<feature type="transmembrane region" description="Helical" evidence="12">
    <location>
        <begin position="119"/>
        <end position="138"/>
    </location>
</feature>
<dbReference type="PANTHER" id="PTHR35457">
    <property type="entry name" value="HEME A SYNTHASE"/>
    <property type="match status" value="1"/>
</dbReference>
<evidence type="ECO:0000256" key="2">
    <source>
        <dbReference type="ARBA" id="ARBA00022475"/>
    </source>
</evidence>
<dbReference type="GO" id="GO:0046872">
    <property type="term" value="F:metal ion binding"/>
    <property type="evidence" value="ECO:0007669"/>
    <property type="project" value="UniProtKB-KW"/>
</dbReference>
<keyword evidence="9 12" id="KW-0472">Membrane</keyword>
<evidence type="ECO:0000256" key="12">
    <source>
        <dbReference type="SAM" id="Phobius"/>
    </source>
</evidence>
<evidence type="ECO:0000256" key="5">
    <source>
        <dbReference type="ARBA" id="ARBA00022989"/>
    </source>
</evidence>
<feature type="transmembrane region" description="Helical" evidence="12">
    <location>
        <begin position="90"/>
        <end position="113"/>
    </location>
</feature>
<feature type="transmembrane region" description="Helical" evidence="12">
    <location>
        <begin position="59"/>
        <end position="78"/>
    </location>
</feature>
<dbReference type="GO" id="GO:0016020">
    <property type="term" value="C:membrane"/>
    <property type="evidence" value="ECO:0007669"/>
    <property type="project" value="UniProtKB-SubCell"/>
</dbReference>
<evidence type="ECO:0000256" key="3">
    <source>
        <dbReference type="ARBA" id="ARBA00022692"/>
    </source>
</evidence>
<evidence type="ECO:0000256" key="6">
    <source>
        <dbReference type="ARBA" id="ARBA00023002"/>
    </source>
</evidence>
<keyword evidence="2" id="KW-1003">Cell membrane</keyword>
<feature type="transmembrane region" description="Helical" evidence="12">
    <location>
        <begin position="207"/>
        <end position="229"/>
    </location>
</feature>
<name>A0A937W6L5_UNCTE</name>
<feature type="transmembrane region" description="Helical" evidence="12">
    <location>
        <begin position="158"/>
        <end position="179"/>
    </location>
</feature>
<keyword evidence="4" id="KW-0479">Metal-binding</keyword>
<comment type="subcellular location">
    <subcellularLocation>
        <location evidence="1">Membrane</location>
        <topology evidence="1">Multi-pass membrane protein</topology>
    </subcellularLocation>
</comment>
<sequence>MCPLWVHRLAVTTAGATLVLIFVGALVTSTGSGLAVPDWPLSFGQVFPPMVGGVLYEHGHRLVAAFVGMLTVTLMVIITHWEPRHWVRWIARGAVVVVLLQGILGGITVLLRLPTVVSVMHACLAQAFFMLTIVLAICTGPSWGKTVIPLVEPKRPTLASLAALTVGAIYLQLIAGALMRHTGAGLAIPDFPLAFGRVFPPLESAAVIIHFIHRLGALVVTGCAGWTVVRVMRQYRQERLLVRPAMLLAALLLMQLTLGAYTIWSQRAILLMTAHVAVGAAVLATSLALMLRAMRLVTPPARMVGDGVLSARVTA</sequence>
<protein>
    <submittedName>
        <fullName evidence="13">Heme A synthase</fullName>
    </submittedName>
</protein>
<gene>
    <name evidence="13" type="ORF">FJZ47_25430</name>
</gene>
<evidence type="ECO:0000256" key="9">
    <source>
        <dbReference type="ARBA" id="ARBA00023136"/>
    </source>
</evidence>
<evidence type="ECO:0000256" key="1">
    <source>
        <dbReference type="ARBA" id="ARBA00004141"/>
    </source>
</evidence>
<reference evidence="13" key="1">
    <citation type="submission" date="2019-03" db="EMBL/GenBank/DDBJ databases">
        <title>Lake Tanganyika Metagenome-Assembled Genomes (MAGs).</title>
        <authorList>
            <person name="Tran P."/>
        </authorList>
    </citation>
    <scope>NUCLEOTIDE SEQUENCE</scope>
    <source>
        <strain evidence="13">K_DeepCast_65m_m2_066</strain>
    </source>
</reference>
<accession>A0A937W6L5</accession>
<dbReference type="InterPro" id="IPR003780">
    <property type="entry name" value="COX15/CtaA_fam"/>
</dbReference>
<dbReference type="EMBL" id="VGLS01001205">
    <property type="protein sequence ID" value="MBM3227123.1"/>
    <property type="molecule type" value="Genomic_DNA"/>
</dbReference>
<dbReference type="Pfam" id="PF02628">
    <property type="entry name" value="COX15-CtaA"/>
    <property type="match status" value="1"/>
</dbReference>
<dbReference type="Proteomes" id="UP000712673">
    <property type="component" value="Unassembled WGS sequence"/>
</dbReference>
<keyword evidence="8" id="KW-0350">Heme biosynthesis</keyword>
<feature type="transmembrane region" description="Helical" evidence="12">
    <location>
        <begin position="241"/>
        <end position="263"/>
    </location>
</feature>
<evidence type="ECO:0000256" key="10">
    <source>
        <dbReference type="ARBA" id="ARBA00023157"/>
    </source>
</evidence>
<proteinExistence type="predicted"/>
<keyword evidence="6" id="KW-0560">Oxidoreductase</keyword>
<organism evidence="13 14">
    <name type="scientific">Tectimicrobiota bacterium</name>
    <dbReference type="NCBI Taxonomy" id="2528274"/>
    <lineage>
        <taxon>Bacteria</taxon>
        <taxon>Pseudomonadati</taxon>
        <taxon>Nitrospinota/Tectimicrobiota group</taxon>
        <taxon>Candidatus Tectimicrobiota</taxon>
    </lineage>
</organism>
<keyword evidence="5 12" id="KW-1133">Transmembrane helix</keyword>
<dbReference type="InterPro" id="IPR050450">
    <property type="entry name" value="COX15/CtaA_HemeA_synthase"/>
</dbReference>
<keyword evidence="10" id="KW-1015">Disulfide bond</keyword>
<evidence type="ECO:0000256" key="8">
    <source>
        <dbReference type="ARBA" id="ARBA00023133"/>
    </source>
</evidence>
<comment type="pathway">
    <text evidence="11">Porphyrin-containing compound metabolism.</text>
</comment>
<keyword evidence="7" id="KW-0408">Iron</keyword>
<dbReference type="AlphaFoldDB" id="A0A937W6L5"/>